<proteinExistence type="predicted"/>
<feature type="domain" description="Cell wall elongation regulator TseB-like" evidence="1">
    <location>
        <begin position="36"/>
        <end position="80"/>
    </location>
</feature>
<dbReference type="InterPro" id="IPR041401">
    <property type="entry name" value="TseB-like_dom"/>
</dbReference>
<reference evidence="2 3" key="1">
    <citation type="submission" date="2012-09" db="EMBL/GenBank/DDBJ databases">
        <title>The Genome Sequence of Alloiococcus otitis ATCC 51267.</title>
        <authorList>
            <consortium name="The Broad Institute Genome Sequencing Platform"/>
            <person name="Earl A."/>
            <person name="Ward D."/>
            <person name="Feldgarden M."/>
            <person name="Gevers D."/>
            <person name="Huys G."/>
            <person name="Walker B."/>
            <person name="Young S.K."/>
            <person name="Zeng Q."/>
            <person name="Gargeya S."/>
            <person name="Fitzgerald M."/>
            <person name="Haas B."/>
            <person name="Abouelleil A."/>
            <person name="Alvarado L."/>
            <person name="Arachchi H.M."/>
            <person name="Berlin A.M."/>
            <person name="Chapman S.B."/>
            <person name="Goldberg J."/>
            <person name="Griggs A."/>
            <person name="Gujja S."/>
            <person name="Hansen M."/>
            <person name="Howarth C."/>
            <person name="Imamovic A."/>
            <person name="Larimer J."/>
            <person name="McCowen C."/>
            <person name="Montmayeur A."/>
            <person name="Murphy C."/>
            <person name="Neiman D."/>
            <person name="Pearson M."/>
            <person name="Priest M."/>
            <person name="Roberts A."/>
            <person name="Saif S."/>
            <person name="Shea T."/>
            <person name="Sisk P."/>
            <person name="Sykes S."/>
            <person name="Wortman J."/>
            <person name="Nusbaum C."/>
            <person name="Birren B."/>
        </authorList>
    </citation>
    <scope>NUCLEOTIDE SEQUENCE [LARGE SCALE GENOMIC DNA]</scope>
    <source>
        <strain evidence="2 3">ATCC 51267</strain>
    </source>
</reference>
<keyword evidence="3" id="KW-1185">Reference proteome</keyword>
<protein>
    <recommendedName>
        <fullName evidence="1">Cell wall elongation regulator TseB-like domain-containing protein</fullName>
    </recommendedName>
</protein>
<dbReference type="InterPro" id="IPR046350">
    <property type="entry name" value="Cystatin_sf"/>
</dbReference>
<dbReference type="RefSeq" id="WP_003777012.1">
    <property type="nucleotide sequence ID" value="NZ_JH992957.1"/>
</dbReference>
<sequence>MTKVLLGLAILFTGIILGGLRLFRESTQPIYQARSETTAYVQEHTDLEEVNDFYWFNGPEETYFSVSGTNGDQTLQLAIVRISDGAMQVFDYQDIASEYDVYQQVQADLNPSEIFAIRAGFVDETTPVWEVSFLDQAGQLGYYYADLETGQWLRTISNL</sequence>
<accession>K9EBG8</accession>
<comment type="caution">
    <text evidence="2">The sequence shown here is derived from an EMBL/GenBank/DDBJ whole genome shotgun (WGS) entry which is preliminary data.</text>
</comment>
<dbReference type="OrthoDB" id="2242521at2"/>
<dbReference type="HOGENOM" id="CLU_114070_0_1_9"/>
<dbReference type="Proteomes" id="UP000009875">
    <property type="component" value="Unassembled WGS sequence"/>
</dbReference>
<evidence type="ECO:0000313" key="3">
    <source>
        <dbReference type="Proteomes" id="UP000009875"/>
    </source>
</evidence>
<dbReference type="AlphaFoldDB" id="K9EBG8"/>
<dbReference type="EMBL" id="AGXA01000007">
    <property type="protein sequence ID" value="EKU94013.1"/>
    <property type="molecule type" value="Genomic_DNA"/>
</dbReference>
<dbReference type="Pfam" id="PF17881">
    <property type="entry name" value="TseB"/>
    <property type="match status" value="1"/>
</dbReference>
<dbReference type="Gene3D" id="3.10.450.40">
    <property type="match status" value="2"/>
</dbReference>
<evidence type="ECO:0000259" key="1">
    <source>
        <dbReference type="Pfam" id="PF17881"/>
    </source>
</evidence>
<dbReference type="eggNOG" id="COG5353">
    <property type="taxonomic scope" value="Bacteria"/>
</dbReference>
<organism evidence="2 3">
    <name type="scientific">Alloiococcus otitis ATCC 51267</name>
    <dbReference type="NCBI Taxonomy" id="883081"/>
    <lineage>
        <taxon>Bacteria</taxon>
        <taxon>Bacillati</taxon>
        <taxon>Bacillota</taxon>
        <taxon>Bacilli</taxon>
        <taxon>Lactobacillales</taxon>
        <taxon>Carnobacteriaceae</taxon>
        <taxon>Alloiococcus</taxon>
    </lineage>
</organism>
<evidence type="ECO:0000313" key="2">
    <source>
        <dbReference type="EMBL" id="EKU94013.1"/>
    </source>
</evidence>
<dbReference type="STRING" id="883081.HMPREF9698_00493"/>
<dbReference type="SUPFAM" id="SSF54403">
    <property type="entry name" value="Cystatin/monellin"/>
    <property type="match status" value="2"/>
</dbReference>
<gene>
    <name evidence="2" type="ORF">HMPREF9698_00493</name>
</gene>
<name>K9EBG8_9LACT</name>